<evidence type="ECO:0000256" key="1">
    <source>
        <dbReference type="SAM" id="MobiDB-lite"/>
    </source>
</evidence>
<proteinExistence type="predicted"/>
<evidence type="ECO:0000313" key="2">
    <source>
        <dbReference type="EMBL" id="CAD7240006.1"/>
    </source>
</evidence>
<protein>
    <submittedName>
        <fullName evidence="2">Uncharacterized protein</fullName>
    </submittedName>
</protein>
<dbReference type="Proteomes" id="UP000677054">
    <property type="component" value="Unassembled WGS sequence"/>
</dbReference>
<reference evidence="2" key="1">
    <citation type="submission" date="2020-11" db="EMBL/GenBank/DDBJ databases">
        <authorList>
            <person name="Tran Van P."/>
        </authorList>
    </citation>
    <scope>NUCLEOTIDE SEQUENCE</scope>
</reference>
<dbReference type="AlphaFoldDB" id="A0A7R8WXZ3"/>
<accession>A0A7R8WXZ3</accession>
<feature type="region of interest" description="Disordered" evidence="1">
    <location>
        <begin position="311"/>
        <end position="374"/>
    </location>
</feature>
<evidence type="ECO:0000313" key="3">
    <source>
        <dbReference type="Proteomes" id="UP000677054"/>
    </source>
</evidence>
<organism evidence="2">
    <name type="scientific">Darwinula stevensoni</name>
    <dbReference type="NCBI Taxonomy" id="69355"/>
    <lineage>
        <taxon>Eukaryota</taxon>
        <taxon>Metazoa</taxon>
        <taxon>Ecdysozoa</taxon>
        <taxon>Arthropoda</taxon>
        <taxon>Crustacea</taxon>
        <taxon>Oligostraca</taxon>
        <taxon>Ostracoda</taxon>
        <taxon>Podocopa</taxon>
        <taxon>Podocopida</taxon>
        <taxon>Darwinulocopina</taxon>
        <taxon>Darwinuloidea</taxon>
        <taxon>Darwinulidae</taxon>
        <taxon>Darwinula</taxon>
    </lineage>
</organism>
<dbReference type="EMBL" id="CAJPEV010000002">
    <property type="protein sequence ID" value="CAG0878520.1"/>
    <property type="molecule type" value="Genomic_DNA"/>
</dbReference>
<feature type="compositionally biased region" description="Basic and acidic residues" evidence="1">
    <location>
        <begin position="312"/>
        <end position="335"/>
    </location>
</feature>
<sequence>MEYINTQRQIEGWFWEHSLKKGATFKALQDSIEDWMKSAIPSFGRNRDLYLTLDFFETILSHGKKTCKEGEVPNRELSQLLLSVVESLFSYYRPSQLGLDEATVLRLWTLIKVLLPCTREEYIDQHYNLHKIFGSHFKQKLQRNGHCVENMSDFITRVWEGVQSVLRSTVNGMRMCLPPSALELLEENRVLSLSQDKTMQFLSESLTREHLTQMEQMHTLLNDIRKMPMAEEELIPGLHEGHSQDSLLRKVEALNLDLEAVDQQLEGSYQGLPEGERKPLAKHVAKLFEIKNLLEKLIKCHMPTLPQIQESQKMEVSRKGHVQDSELQLKEERLPVIRQDPSPSFSDASLSCPPAEPERESSKHNPCSPFDSVKAPKLQRRDFQDVVICLYESEVEVGGKRFQVFQ</sequence>
<dbReference type="EMBL" id="LR899519">
    <property type="protein sequence ID" value="CAD7240006.1"/>
    <property type="molecule type" value="Genomic_DNA"/>
</dbReference>
<keyword evidence="3" id="KW-1185">Reference proteome</keyword>
<name>A0A7R8WXZ3_9CRUS</name>
<gene>
    <name evidence="2" type="ORF">DSTB1V02_LOCUS45</name>
</gene>